<dbReference type="GO" id="GO:0005886">
    <property type="term" value="C:plasma membrane"/>
    <property type="evidence" value="ECO:0007669"/>
    <property type="project" value="UniProtKB-SubCell"/>
</dbReference>
<sequence length="429" mass="46152">MEVKKNRWLIALAAVGIHISIGSVYAWSVFTGPLQESIGWSLSDVSFTFSLAILFLGLSAAFMGHFVEKYGPRASGLVSTSFFALGMATAGYAVQIESLWMLYLGYGVFGGIGLGIGYITPVSTLVKWFPDRRGMATGLAIMGFGFAAMIASPAMEFLMNAFSIPATFYILAIVYFIVMLASSLYLERPPEGYVPAGMKNTDDSPKEVKQDYVQLTANEAIKTRRFYFLWLMLFINVTCGIAILAVASPMAQEITGISVGAAALIVGIMGVFNGGGRLIWASISDYIGRPNLYTIFFVIQIGVFAILPAVTNEYLFAILLFIMISCYGGGFAAIPAYIGDIFGTKQLGAIHGYILTAWAAAGLAGPLIVAEIYEATASYTLTLYIFTAMFVAALVISLLIRADIKKIRESAGETAASPQSVQDKPQLAE</sequence>
<feature type="transmembrane region" description="Helical" evidence="6">
    <location>
        <begin position="74"/>
        <end position="94"/>
    </location>
</feature>
<feature type="transmembrane region" description="Helical" evidence="6">
    <location>
        <begin position="259"/>
        <end position="280"/>
    </location>
</feature>
<feature type="transmembrane region" description="Helical" evidence="6">
    <location>
        <begin position="350"/>
        <end position="369"/>
    </location>
</feature>
<proteinExistence type="predicted"/>
<dbReference type="AlphaFoldDB" id="A0A285UNF4"/>
<dbReference type="PROSITE" id="PS50850">
    <property type="entry name" value="MFS"/>
    <property type="match status" value="1"/>
</dbReference>
<keyword evidence="2" id="KW-0813">Transport</keyword>
<dbReference type="CDD" id="cd17353">
    <property type="entry name" value="MFS_OFA_like"/>
    <property type="match status" value="1"/>
</dbReference>
<dbReference type="OrthoDB" id="9793415at2"/>
<dbReference type="Proteomes" id="UP000219412">
    <property type="component" value="Unassembled WGS sequence"/>
</dbReference>
<dbReference type="GO" id="GO:0022857">
    <property type="term" value="F:transmembrane transporter activity"/>
    <property type="evidence" value="ECO:0007669"/>
    <property type="project" value="InterPro"/>
</dbReference>
<dbReference type="PANTHER" id="PTHR11360">
    <property type="entry name" value="MONOCARBOXYLATE TRANSPORTER"/>
    <property type="match status" value="1"/>
</dbReference>
<feature type="transmembrane region" description="Helical" evidence="6">
    <location>
        <begin position="166"/>
        <end position="186"/>
    </location>
</feature>
<accession>A0A285UNF4</accession>
<feature type="domain" description="Major facilitator superfamily (MFS) profile" evidence="7">
    <location>
        <begin position="9"/>
        <end position="405"/>
    </location>
</feature>
<feature type="transmembrane region" description="Helical" evidence="6">
    <location>
        <begin position="47"/>
        <end position="67"/>
    </location>
</feature>
<protein>
    <submittedName>
        <fullName evidence="8">OFA family oxalate/formate antiporter-like MFS transporter</fullName>
    </submittedName>
</protein>
<feature type="transmembrane region" description="Helical" evidence="6">
    <location>
        <begin position="226"/>
        <end position="247"/>
    </location>
</feature>
<dbReference type="Gene3D" id="1.20.1250.20">
    <property type="entry name" value="MFS general substrate transporter like domains"/>
    <property type="match status" value="2"/>
</dbReference>
<evidence type="ECO:0000259" key="7">
    <source>
        <dbReference type="PROSITE" id="PS50850"/>
    </source>
</evidence>
<reference evidence="9" key="1">
    <citation type="submission" date="2017-08" db="EMBL/GenBank/DDBJ databases">
        <authorList>
            <person name="Varghese N."/>
            <person name="Submissions S."/>
        </authorList>
    </citation>
    <scope>NUCLEOTIDE SEQUENCE [LARGE SCALE GENOMIC DNA]</scope>
    <source>
        <strain evidence="9">DSM 23173</strain>
    </source>
</reference>
<evidence type="ECO:0000256" key="1">
    <source>
        <dbReference type="ARBA" id="ARBA00004651"/>
    </source>
</evidence>
<evidence type="ECO:0000256" key="5">
    <source>
        <dbReference type="ARBA" id="ARBA00023136"/>
    </source>
</evidence>
<gene>
    <name evidence="8" type="ORF">SAMN05878391_1538</name>
</gene>
<name>A0A285UNF4_9STAP</name>
<feature type="transmembrane region" description="Helical" evidence="6">
    <location>
        <begin position="7"/>
        <end position="27"/>
    </location>
</feature>
<dbReference type="InterPro" id="IPR020846">
    <property type="entry name" value="MFS_dom"/>
</dbReference>
<dbReference type="SUPFAM" id="SSF103473">
    <property type="entry name" value="MFS general substrate transporter"/>
    <property type="match status" value="1"/>
</dbReference>
<dbReference type="InterPro" id="IPR050327">
    <property type="entry name" value="Proton-linked_MCT"/>
</dbReference>
<keyword evidence="9" id="KW-1185">Reference proteome</keyword>
<evidence type="ECO:0000256" key="3">
    <source>
        <dbReference type="ARBA" id="ARBA00022692"/>
    </source>
</evidence>
<dbReference type="Pfam" id="PF07690">
    <property type="entry name" value="MFS_1"/>
    <property type="match status" value="1"/>
</dbReference>
<keyword evidence="5 6" id="KW-0472">Membrane</keyword>
<feature type="transmembrane region" description="Helical" evidence="6">
    <location>
        <begin position="134"/>
        <end position="154"/>
    </location>
</feature>
<organism evidence="8 9">
    <name type="scientific">Salinicoccus kekensis</name>
    <dbReference type="NCBI Taxonomy" id="714307"/>
    <lineage>
        <taxon>Bacteria</taxon>
        <taxon>Bacillati</taxon>
        <taxon>Bacillota</taxon>
        <taxon>Bacilli</taxon>
        <taxon>Bacillales</taxon>
        <taxon>Staphylococcaceae</taxon>
        <taxon>Salinicoccus</taxon>
    </lineage>
</organism>
<dbReference type="EMBL" id="OBQF01000003">
    <property type="protein sequence ID" value="SOC42156.1"/>
    <property type="molecule type" value="Genomic_DNA"/>
</dbReference>
<evidence type="ECO:0000256" key="4">
    <source>
        <dbReference type="ARBA" id="ARBA00022989"/>
    </source>
</evidence>
<evidence type="ECO:0000313" key="9">
    <source>
        <dbReference type="Proteomes" id="UP000219412"/>
    </source>
</evidence>
<dbReference type="InterPro" id="IPR011701">
    <property type="entry name" value="MFS"/>
</dbReference>
<feature type="transmembrane region" description="Helical" evidence="6">
    <location>
        <begin position="381"/>
        <end position="400"/>
    </location>
</feature>
<comment type="subcellular location">
    <subcellularLocation>
        <location evidence="1">Cell membrane</location>
        <topology evidence="1">Multi-pass membrane protein</topology>
    </subcellularLocation>
</comment>
<feature type="transmembrane region" description="Helical" evidence="6">
    <location>
        <begin position="100"/>
        <end position="122"/>
    </location>
</feature>
<dbReference type="InterPro" id="IPR036259">
    <property type="entry name" value="MFS_trans_sf"/>
</dbReference>
<evidence type="ECO:0000256" key="6">
    <source>
        <dbReference type="SAM" id="Phobius"/>
    </source>
</evidence>
<keyword evidence="3 6" id="KW-0812">Transmembrane</keyword>
<keyword evidence="4 6" id="KW-1133">Transmembrane helix</keyword>
<evidence type="ECO:0000313" key="8">
    <source>
        <dbReference type="EMBL" id="SOC42156.1"/>
    </source>
</evidence>
<evidence type="ECO:0000256" key="2">
    <source>
        <dbReference type="ARBA" id="ARBA00022448"/>
    </source>
</evidence>
<dbReference type="RefSeq" id="WP_097040765.1">
    <property type="nucleotide sequence ID" value="NZ_OBQF01000003.1"/>
</dbReference>
<feature type="transmembrane region" description="Helical" evidence="6">
    <location>
        <begin position="292"/>
        <end position="310"/>
    </location>
</feature>
<dbReference type="PANTHER" id="PTHR11360:SF317">
    <property type="entry name" value="MAJOR FACILITATOR SUPERFAMILY (MFS) PROFILE DOMAIN-CONTAINING PROTEIN-RELATED"/>
    <property type="match status" value="1"/>
</dbReference>
<feature type="transmembrane region" description="Helical" evidence="6">
    <location>
        <begin position="316"/>
        <end position="338"/>
    </location>
</feature>